<dbReference type="Proteomes" id="UP001595526">
    <property type="component" value="Unassembled WGS sequence"/>
</dbReference>
<sequence>MNINRILIAFLALIAATSTVSCHKDRGNYDHLTLAPMEIDVEGVPQSYTLLRFDTLTIRPKVRYGGVTVDPADAKLPQLEFSWEMYPAQIDREIIERHTLSDSIALHAEMNQRELTWEVLFTVTDKETGVKAFSKFNVAITPALAEGWMVLYERNGATDVGIISNNDISKTQVAERVFMDVYSASNGAPLRGTPGSIIYSTANMPGRMKLYVQSSEDIASINLNTFERVASFDDGLFWTRPAVAAPALVTATPSRKEFLINDNRLHVLDYTVIAPGDRAFNDALGGSYGMLAPWIATATSPAFEAILYDQTNQRFMKVMQRGSEVVPISTVQSEGTPFDVNEVGMELIFADLGWNNWEHMVMRDTYGGHYLLTANFMEGETAFIGKGKYDMNTCPDIGNINAIAAGYFGEVFYYSANASLYQFRYTPGATEMLWTAPEGQTITDIALQKYYNTNRAAGVLFDPKNLCRILYIATYNEATRTGTVYQMEVNPSSGAIIAGTEKSYSGFGKIKAMGWKPFL</sequence>
<dbReference type="RefSeq" id="WP_379018512.1">
    <property type="nucleotide sequence ID" value="NZ_JBHRTA010000003.1"/>
</dbReference>
<organism evidence="1 2">
    <name type="scientific">Parapedobacter deserti</name>
    <dbReference type="NCBI Taxonomy" id="1912957"/>
    <lineage>
        <taxon>Bacteria</taxon>
        <taxon>Pseudomonadati</taxon>
        <taxon>Bacteroidota</taxon>
        <taxon>Sphingobacteriia</taxon>
        <taxon>Sphingobacteriales</taxon>
        <taxon>Sphingobacteriaceae</taxon>
        <taxon>Parapedobacter</taxon>
    </lineage>
</organism>
<proteinExistence type="predicted"/>
<reference evidence="2" key="1">
    <citation type="journal article" date="2019" name="Int. J. Syst. Evol. Microbiol.">
        <title>The Global Catalogue of Microorganisms (GCM) 10K type strain sequencing project: providing services to taxonomists for standard genome sequencing and annotation.</title>
        <authorList>
            <consortium name="The Broad Institute Genomics Platform"/>
            <consortium name="The Broad Institute Genome Sequencing Center for Infectious Disease"/>
            <person name="Wu L."/>
            <person name="Ma J."/>
        </authorList>
    </citation>
    <scope>NUCLEOTIDE SEQUENCE [LARGE SCALE GENOMIC DNA]</scope>
    <source>
        <strain evidence="2">KCTC 52416</strain>
    </source>
</reference>
<keyword evidence="2" id="KW-1185">Reference proteome</keyword>
<evidence type="ECO:0000313" key="2">
    <source>
        <dbReference type="Proteomes" id="UP001595526"/>
    </source>
</evidence>
<dbReference type="PROSITE" id="PS51257">
    <property type="entry name" value="PROKAR_LIPOPROTEIN"/>
    <property type="match status" value="1"/>
</dbReference>
<evidence type="ECO:0000313" key="1">
    <source>
        <dbReference type="EMBL" id="MFC3196117.1"/>
    </source>
</evidence>
<dbReference type="InterPro" id="IPR032183">
    <property type="entry name" value="PKD-like"/>
</dbReference>
<accession>A0ABV7JG86</accession>
<gene>
    <name evidence="1" type="ORF">ACFOET_00690</name>
</gene>
<dbReference type="EMBL" id="JBHRTA010000003">
    <property type="protein sequence ID" value="MFC3196117.1"/>
    <property type="molecule type" value="Genomic_DNA"/>
</dbReference>
<dbReference type="Pfam" id="PF16407">
    <property type="entry name" value="PKD_2"/>
    <property type="match status" value="1"/>
</dbReference>
<protein>
    <submittedName>
        <fullName evidence="1">PKD-like family lipoprotein</fullName>
    </submittedName>
</protein>
<name>A0ABV7JG86_9SPHI</name>
<comment type="caution">
    <text evidence="1">The sequence shown here is derived from an EMBL/GenBank/DDBJ whole genome shotgun (WGS) entry which is preliminary data.</text>
</comment>